<feature type="compositionally biased region" description="Polar residues" evidence="7">
    <location>
        <begin position="96"/>
        <end position="106"/>
    </location>
</feature>
<gene>
    <name evidence="9" type="ORF">EKO27_g1922</name>
</gene>
<feature type="compositionally biased region" description="Low complexity" evidence="7">
    <location>
        <begin position="1329"/>
        <end position="1342"/>
    </location>
</feature>
<evidence type="ECO:0000313" key="10">
    <source>
        <dbReference type="Proteomes" id="UP000286045"/>
    </source>
</evidence>
<sequence>MVSPVAAPAAGLDALPARPPTPPRERQNDLDPKLISNRHPLASRLTLQTPPSHSPDSTLSTNASSRRSRKRVEFTVQAQYRDPPTDAGKENEHKQSTPTSAHSSIHLSKPLKSILKPTSSPHLPNPLDPSAGHGEAGNTITLATMLESTIKHLAGNDRDSKVDAYTMLVRALKASTNLPDRIALQSKMSLFMQFIQRDITSKGGNGAIDSSLVNHSLTLLSTFLHFPAIATAVTPDFGVFIIDHCIRSFEDHTIPKDVVRHLMQVVVYQDFPPKVMTADRVGRLVASLHSIEDRIKGKSIVMSRILIYRRLIQQSTTHMVSHAEWLLDLFTDMLSSMKEIRSAAIALGLEASFTVAKEKQLPKRVMEMLQMSIDETRFIEHCIQRLTAMSKEKSEMAAVPQIWSVVILLLRCPIDRWEFFDQWLEIIQRCFNSGDYQTKLEANYAWNRLVYVLHLHESSFSKTISTLCQPFNQLRRRGKQPDELRKVITGGLCNLYYYAFKPNSSSTHVDHYWDACVRTMIRTLAFHETEGKLAEKQQAPPADNLSQAANILAGLFDSSSVRLWKEDRIAENTLAKPADLPSLDPKWIRRNTTRVFAVVEPILSKAFLELGDPESSSSKLWRSLVGSVAVAASKEVKVSIDTAAFLGNALGLLMKVWAAGLREVTGPVDMQLSFLKATNAYLTTMIHSIGHLPFTEKLLSMNEQNTLVAIATPSRRSWKGHTPTRSPLYHLFSILSSLPPGVSDGEGISNLFRAIFEPFVLTRSLRGKVDLARELMQIPPLDGPANCGSWVFIAGVLSTPRDNSQSSYPSSDSTSQSPVGHDFRDIVRHLEKGVSHTPNAPWSQWLSLFHFVVGQATELSGEAGCSVAIIEPLAKSILETLAVEANSISHNVYKCGAQLICNARQPRDRQALDSARRRLWGTAVAGVRSASFDPFDHLYRLASRLLEVSYTTADTLDEGVLTTLVTETSQFLSRTNQVLVFKSLVQLQNGLGPWIQDTDERYGNKQRSTLAEAVKLLWDRICNLFSDTTLEHFQLDAIEQLLCCAFKSRHRHIVNQAVLLWNRGFDNASEIHYPATLKDVLLSLRPYVDIALPGLDYSTRDANHLVPPFVDSQDDWDITTSSTRDVQVISSTPNLPSPSERLETPKSKQISQSTHKSEGLQSRSRSRSARSTRSTRSSARSRASKLRHDDSQIQFATIEESSPSNRTVESQVLTDRQKEVRERQLENAALFPSIRSSSEKDNKKSSHLASPSQVGVIQPLVVDRSATPKATRSYDYGSLTPTPRRGQHSMIDEDHEMTDDLPSSPPEPRRNLLPEMKSHSRDTRMLDDIPISSSPIAGSPASKIPPKPQGEQPEPQKNIIDITADSALDQHIGLRARHAMVTTSHEDSKQDESVRGPMIQRSDTPANINPSRAQETPKPDGEVFVDALTSPADQEFARGGTATTRGILIQETAYEFKDRSFEMSDGEERSMARLIIELDSRKCEPLPDYSASSPEKGYNDENTLECITVHTGSEPGQERLGKSQSGQPASHIISTPTRSDDSQSSSEERLSKRKRASDRKQNTSGKRRKHIQADREDADTPMTSQVPQANHQQLSLVSDTEPIGASGTIEKGEPGKETPFAYAQGSPDLSCNPDHQSSVEPLDLEEDEMDSDTAAVNLQLITEASQQSEVDGHTHSIDDDAPESLISSEDEVRVRCDERMENDGLESTLPDNMENSTSLQVGQSVVDRITGSLRDGLEGLRRATLSREDVYRIEDMFMDIKKELYEAERRSRR</sequence>
<feature type="region of interest" description="Disordered" evidence="7">
    <location>
        <begin position="1122"/>
        <end position="1217"/>
    </location>
</feature>
<name>A0A439DFM0_9PEZI</name>
<evidence type="ECO:0000256" key="6">
    <source>
        <dbReference type="ARBA" id="ARBA00023306"/>
    </source>
</evidence>
<feature type="compositionally biased region" description="Basic and acidic residues" evidence="7">
    <location>
        <begin position="1538"/>
        <end position="1550"/>
    </location>
</feature>
<keyword evidence="3" id="KW-0158">Chromosome</keyword>
<feature type="compositionally biased region" description="Low complexity" evidence="7">
    <location>
        <begin position="1171"/>
        <end position="1181"/>
    </location>
</feature>
<dbReference type="GO" id="GO:0140445">
    <property type="term" value="C:chromosome, telomeric repeat region"/>
    <property type="evidence" value="ECO:0007669"/>
    <property type="project" value="TreeGrafter"/>
</dbReference>
<proteinExistence type="predicted"/>
<feature type="domain" description="Telomere-associated protein Rif1 N-terminal" evidence="8">
    <location>
        <begin position="153"/>
        <end position="517"/>
    </location>
</feature>
<keyword evidence="10" id="KW-1185">Reference proteome</keyword>
<feature type="compositionally biased region" description="Basic and acidic residues" evidence="7">
    <location>
        <begin position="1384"/>
        <end position="1394"/>
    </location>
</feature>
<accession>A0A439DFM0</accession>
<protein>
    <recommendedName>
        <fullName evidence="8">Telomere-associated protein Rif1 N-terminal domain-containing protein</fullName>
    </recommendedName>
</protein>
<feature type="region of interest" description="Disordered" evidence="7">
    <location>
        <begin position="1"/>
        <end position="136"/>
    </location>
</feature>
<feature type="compositionally biased region" description="Basic and acidic residues" evidence="7">
    <location>
        <begin position="1307"/>
        <end position="1327"/>
    </location>
</feature>
<keyword evidence="6" id="KW-0131">Cell cycle</keyword>
<reference evidence="9 10" key="1">
    <citation type="submission" date="2018-12" db="EMBL/GenBank/DDBJ databases">
        <title>Draft genome sequence of Xylaria grammica IHI A82.</title>
        <authorList>
            <person name="Buettner E."/>
            <person name="Kellner H."/>
        </authorList>
    </citation>
    <scope>NUCLEOTIDE SEQUENCE [LARGE SCALE GENOMIC DNA]</scope>
    <source>
        <strain evidence="9 10">IHI A82</strain>
    </source>
</reference>
<feature type="compositionally biased region" description="Polar residues" evidence="7">
    <location>
        <begin position="45"/>
        <end position="65"/>
    </location>
</feature>
<comment type="caution">
    <text evidence="9">The sequence shown here is derived from an EMBL/GenBank/DDBJ whole genome shotgun (WGS) entry which is preliminary data.</text>
</comment>
<dbReference type="Proteomes" id="UP000286045">
    <property type="component" value="Unassembled WGS sequence"/>
</dbReference>
<feature type="compositionally biased region" description="Polar residues" evidence="7">
    <location>
        <begin position="1122"/>
        <end position="1134"/>
    </location>
</feature>
<keyword evidence="5" id="KW-0539">Nucleus</keyword>
<evidence type="ECO:0000313" key="9">
    <source>
        <dbReference type="EMBL" id="RWA13179.1"/>
    </source>
</evidence>
<feature type="compositionally biased region" description="Polar residues" evidence="7">
    <location>
        <begin position="1627"/>
        <end position="1639"/>
    </location>
</feature>
<dbReference type="GO" id="GO:0000723">
    <property type="term" value="P:telomere maintenance"/>
    <property type="evidence" value="ECO:0007669"/>
    <property type="project" value="TreeGrafter"/>
</dbReference>
<feature type="compositionally biased region" description="Polar residues" evidence="7">
    <location>
        <begin position="1581"/>
        <end position="1598"/>
    </location>
</feature>
<keyword evidence="4" id="KW-0779">Telomere</keyword>
<dbReference type="GO" id="GO:0005634">
    <property type="term" value="C:nucleus"/>
    <property type="evidence" value="ECO:0007669"/>
    <property type="project" value="UniProtKB-SubCell"/>
</dbReference>
<evidence type="ECO:0000256" key="5">
    <source>
        <dbReference type="ARBA" id="ARBA00023242"/>
    </source>
</evidence>
<evidence type="ECO:0000256" key="7">
    <source>
        <dbReference type="SAM" id="MobiDB-lite"/>
    </source>
</evidence>
<evidence type="ECO:0000256" key="1">
    <source>
        <dbReference type="ARBA" id="ARBA00004123"/>
    </source>
</evidence>
<feature type="region of interest" description="Disordered" evidence="7">
    <location>
        <begin position="1484"/>
        <end position="1650"/>
    </location>
</feature>
<feature type="compositionally biased region" description="Low complexity" evidence="7">
    <location>
        <begin position="1"/>
        <end position="16"/>
    </location>
</feature>
<dbReference type="InterPro" id="IPR016024">
    <property type="entry name" value="ARM-type_fold"/>
</dbReference>
<dbReference type="InterPro" id="IPR022031">
    <property type="entry name" value="Rif1_N"/>
</dbReference>
<evidence type="ECO:0000256" key="4">
    <source>
        <dbReference type="ARBA" id="ARBA00022895"/>
    </source>
</evidence>
<comment type="subcellular location">
    <subcellularLocation>
        <location evidence="2">Chromosome</location>
        <location evidence="2">Telomere</location>
    </subcellularLocation>
    <subcellularLocation>
        <location evidence="1">Nucleus</location>
    </subcellularLocation>
</comment>
<evidence type="ECO:0000256" key="2">
    <source>
        <dbReference type="ARBA" id="ARBA00004574"/>
    </source>
</evidence>
<dbReference type="PANTHER" id="PTHR22928">
    <property type="entry name" value="TELOMERE-ASSOCIATED PROTEIN RIF1"/>
    <property type="match status" value="1"/>
</dbReference>
<evidence type="ECO:0000256" key="3">
    <source>
        <dbReference type="ARBA" id="ARBA00022454"/>
    </source>
</evidence>
<dbReference type="SUPFAM" id="SSF48371">
    <property type="entry name" value="ARM repeat"/>
    <property type="match status" value="1"/>
</dbReference>
<feature type="compositionally biased region" description="Polar residues" evidence="7">
    <location>
        <begin position="1192"/>
        <end position="1214"/>
    </location>
</feature>
<feature type="region of interest" description="Disordered" evidence="7">
    <location>
        <begin position="1381"/>
        <end position="1419"/>
    </location>
</feature>
<feature type="compositionally biased region" description="Basic and acidic residues" evidence="7">
    <location>
        <begin position="23"/>
        <end position="32"/>
    </location>
</feature>
<dbReference type="STRING" id="363999.A0A439DFM0"/>
<dbReference type="PANTHER" id="PTHR22928:SF3">
    <property type="entry name" value="TELOMERE-ASSOCIATED PROTEIN RIF1"/>
    <property type="match status" value="1"/>
</dbReference>
<feature type="compositionally biased region" description="Basic and acidic residues" evidence="7">
    <location>
        <begin position="83"/>
        <end position="95"/>
    </location>
</feature>
<dbReference type="EMBL" id="RYZI01000032">
    <property type="protein sequence ID" value="RWA13179.1"/>
    <property type="molecule type" value="Genomic_DNA"/>
</dbReference>
<feature type="region of interest" description="Disordered" evidence="7">
    <location>
        <begin position="1666"/>
        <end position="1690"/>
    </location>
</feature>
<feature type="compositionally biased region" description="Polar residues" evidence="7">
    <location>
        <begin position="1401"/>
        <end position="1414"/>
    </location>
</feature>
<evidence type="ECO:0000259" key="8">
    <source>
        <dbReference type="Pfam" id="PF12231"/>
    </source>
</evidence>
<organism evidence="9 10">
    <name type="scientific">Xylaria grammica</name>
    <dbReference type="NCBI Taxonomy" id="363999"/>
    <lineage>
        <taxon>Eukaryota</taxon>
        <taxon>Fungi</taxon>
        <taxon>Dikarya</taxon>
        <taxon>Ascomycota</taxon>
        <taxon>Pezizomycotina</taxon>
        <taxon>Sordariomycetes</taxon>
        <taxon>Xylariomycetidae</taxon>
        <taxon>Xylariales</taxon>
        <taxon>Xylariaceae</taxon>
        <taxon>Xylaria</taxon>
    </lineage>
</organism>
<dbReference type="Pfam" id="PF12231">
    <property type="entry name" value="Rif1_N"/>
    <property type="match status" value="1"/>
</dbReference>
<feature type="region of interest" description="Disordered" evidence="7">
    <location>
        <begin position="1229"/>
        <end position="1355"/>
    </location>
</feature>